<dbReference type="RefSeq" id="WP_314516986.1">
    <property type="nucleotide sequence ID" value="NZ_JASJOU010000015.1"/>
</dbReference>
<evidence type="ECO:0000256" key="4">
    <source>
        <dbReference type="ARBA" id="ARBA00022475"/>
    </source>
</evidence>
<evidence type="ECO:0000256" key="9">
    <source>
        <dbReference type="ARBA" id="ARBA00093769"/>
    </source>
</evidence>
<evidence type="ECO:0000256" key="6">
    <source>
        <dbReference type="ARBA" id="ARBA00022692"/>
    </source>
</evidence>
<dbReference type="AlphaFoldDB" id="A0AAE3RBH0"/>
<evidence type="ECO:0000256" key="2">
    <source>
        <dbReference type="ARBA" id="ARBA00004651"/>
    </source>
</evidence>
<dbReference type="InterPro" id="IPR058978">
    <property type="entry name" value="GSDM_bact-type"/>
</dbReference>
<keyword evidence="8" id="KW-0472">Membrane</keyword>
<evidence type="ECO:0000256" key="10">
    <source>
        <dbReference type="ARBA" id="ARBA00093798"/>
    </source>
</evidence>
<evidence type="ECO:0000256" key="3">
    <source>
        <dbReference type="ARBA" id="ARBA00022452"/>
    </source>
</evidence>
<comment type="caution">
    <text evidence="12">The sequence shown here is derived from an EMBL/GenBank/DDBJ whole genome shotgun (WGS) entry which is preliminary data.</text>
</comment>
<comment type="similarity">
    <text evidence="9">Belongs to the bacterial gasdermin family.</text>
</comment>
<keyword evidence="13" id="KW-1185">Reference proteome</keyword>
<comment type="subcellular location">
    <subcellularLocation>
        <location evidence="2">Cell membrane</location>
        <topology evidence="2">Multi-pass membrane protein</topology>
    </subcellularLocation>
    <subcellularLocation>
        <location evidence="1">Cytoplasm</location>
    </subcellularLocation>
</comment>
<keyword evidence="7" id="KW-0051">Antiviral defense</keyword>
<evidence type="ECO:0000256" key="8">
    <source>
        <dbReference type="ARBA" id="ARBA00023136"/>
    </source>
</evidence>
<accession>A0AAE3RBH0</accession>
<name>A0AAE3RBH0_9BACT</name>
<evidence type="ECO:0000256" key="11">
    <source>
        <dbReference type="ARBA" id="ARBA00093802"/>
    </source>
</evidence>
<dbReference type="EMBL" id="JASJOU010000015">
    <property type="protein sequence ID" value="MDJ1505167.1"/>
    <property type="molecule type" value="Genomic_DNA"/>
</dbReference>
<keyword evidence="3" id="KW-1134">Transmembrane beta strand</keyword>
<protein>
    <recommendedName>
        <fullName evidence="10">Gasdermin bGSDM</fullName>
    </recommendedName>
    <alternativeName>
        <fullName evidence="11">Bacterial gasdermin</fullName>
    </alternativeName>
</protein>
<evidence type="ECO:0000313" key="13">
    <source>
        <dbReference type="Proteomes" id="UP001232063"/>
    </source>
</evidence>
<gene>
    <name evidence="12" type="ORF">QNI22_31210</name>
</gene>
<keyword evidence="6" id="KW-0812">Transmembrane</keyword>
<sequence>MFCNDKLVNLLKSNGYNLVRLPRVDIHLLQLLIRNGNSFNRLGDLSTVMTSGGSKELPPILPDNQVASISEQSSSDLKIGLDTEYKQASLISFEFLDVMENRIELTKLDQFLTDADIDSFSTYVSELMLADDLYIITEVIKSNKFTVETKGSSSTKVDLSVPAIQQVVGANVKVEADQEKSSKISYEGK</sequence>
<evidence type="ECO:0000256" key="5">
    <source>
        <dbReference type="ARBA" id="ARBA00022490"/>
    </source>
</evidence>
<evidence type="ECO:0000256" key="1">
    <source>
        <dbReference type="ARBA" id="ARBA00004496"/>
    </source>
</evidence>
<keyword evidence="4" id="KW-1003">Cell membrane</keyword>
<keyword evidence="5" id="KW-0963">Cytoplasm</keyword>
<dbReference type="Proteomes" id="UP001232063">
    <property type="component" value="Unassembled WGS sequence"/>
</dbReference>
<organism evidence="12 13">
    <name type="scientific">Xanthocytophaga agilis</name>
    <dbReference type="NCBI Taxonomy" id="3048010"/>
    <lineage>
        <taxon>Bacteria</taxon>
        <taxon>Pseudomonadati</taxon>
        <taxon>Bacteroidota</taxon>
        <taxon>Cytophagia</taxon>
        <taxon>Cytophagales</taxon>
        <taxon>Rhodocytophagaceae</taxon>
        <taxon>Xanthocytophaga</taxon>
    </lineage>
</organism>
<proteinExistence type="inferred from homology"/>
<dbReference type="Pfam" id="PF26164">
    <property type="entry name" value="Bact_GSDM"/>
    <property type="match status" value="1"/>
</dbReference>
<evidence type="ECO:0000313" key="12">
    <source>
        <dbReference type="EMBL" id="MDJ1505167.1"/>
    </source>
</evidence>
<reference evidence="12" key="1">
    <citation type="submission" date="2023-05" db="EMBL/GenBank/DDBJ databases">
        <authorList>
            <person name="Zhang X."/>
        </authorList>
    </citation>
    <scope>NUCLEOTIDE SEQUENCE</scope>
    <source>
        <strain evidence="12">BD1B2-1</strain>
    </source>
</reference>
<evidence type="ECO:0000256" key="7">
    <source>
        <dbReference type="ARBA" id="ARBA00023118"/>
    </source>
</evidence>